<keyword evidence="2" id="KW-1185">Reference proteome</keyword>
<evidence type="ECO:0000313" key="1">
    <source>
        <dbReference type="EMBL" id="TCP59762.1"/>
    </source>
</evidence>
<dbReference type="RefSeq" id="WP_132952633.1">
    <property type="nucleotide sequence ID" value="NZ_SLXU01000016.1"/>
</dbReference>
<proteinExistence type="predicted"/>
<dbReference type="OrthoDB" id="7867925at2"/>
<dbReference type="Proteomes" id="UP000295050">
    <property type="component" value="Unassembled WGS sequence"/>
</dbReference>
<accession>A0A4R2R965</accession>
<evidence type="ECO:0000313" key="2">
    <source>
        <dbReference type="Proteomes" id="UP000295050"/>
    </source>
</evidence>
<organism evidence="1 2">
    <name type="scientific">Rhodovulum bhavnagarense</name>
    <dbReference type="NCBI Taxonomy" id="992286"/>
    <lineage>
        <taxon>Bacteria</taxon>
        <taxon>Pseudomonadati</taxon>
        <taxon>Pseudomonadota</taxon>
        <taxon>Alphaproteobacteria</taxon>
        <taxon>Rhodobacterales</taxon>
        <taxon>Paracoccaceae</taxon>
        <taxon>Rhodovulum</taxon>
    </lineage>
</organism>
<protein>
    <submittedName>
        <fullName evidence="1">Uncharacterized protein</fullName>
    </submittedName>
</protein>
<gene>
    <name evidence="1" type="ORF">EV663_11658</name>
</gene>
<dbReference type="AlphaFoldDB" id="A0A4R2R965"/>
<name>A0A4R2R965_9RHOB</name>
<dbReference type="EMBL" id="SLXU01000016">
    <property type="protein sequence ID" value="TCP59762.1"/>
    <property type="molecule type" value="Genomic_DNA"/>
</dbReference>
<reference evidence="1 2" key="1">
    <citation type="submission" date="2019-03" db="EMBL/GenBank/DDBJ databases">
        <title>Genomic Encyclopedia of Type Strains, Phase IV (KMG-IV): sequencing the most valuable type-strain genomes for metagenomic binning, comparative biology and taxonomic classification.</title>
        <authorList>
            <person name="Goeker M."/>
        </authorList>
    </citation>
    <scope>NUCLEOTIDE SEQUENCE [LARGE SCALE GENOMIC DNA]</scope>
    <source>
        <strain evidence="1 2">DSM 24766</strain>
    </source>
</reference>
<comment type="caution">
    <text evidence="1">The sequence shown here is derived from an EMBL/GenBank/DDBJ whole genome shotgun (WGS) entry which is preliminary data.</text>
</comment>
<sequence length="92" mass="10189">MTSTYLIDRLSNEAARRLADKVRDGRRRALAAISKCCIVTTDDGIETREHIFDQPPTIGQLADRAGPGAWVVSVAMRRVPQRARERLGIAAE</sequence>